<keyword evidence="2" id="KW-0812">Transmembrane</keyword>
<feature type="region of interest" description="Disordered" evidence="1">
    <location>
        <begin position="460"/>
        <end position="498"/>
    </location>
</feature>
<name>A0ABY4HX87_CHIFI</name>
<organism evidence="3 4">
    <name type="scientific">Chitinophaga filiformis</name>
    <name type="common">Myxococcus filiformis</name>
    <name type="synonym">Flexibacter filiformis</name>
    <dbReference type="NCBI Taxonomy" id="104663"/>
    <lineage>
        <taxon>Bacteria</taxon>
        <taxon>Pseudomonadati</taxon>
        <taxon>Bacteroidota</taxon>
        <taxon>Chitinophagia</taxon>
        <taxon>Chitinophagales</taxon>
        <taxon>Chitinophagaceae</taxon>
        <taxon>Chitinophaga</taxon>
    </lineage>
</organism>
<feature type="transmembrane region" description="Helical" evidence="2">
    <location>
        <begin position="12"/>
        <end position="37"/>
    </location>
</feature>
<protein>
    <submittedName>
        <fullName evidence="3">Uncharacterized protein</fullName>
    </submittedName>
</protein>
<proteinExistence type="predicted"/>
<feature type="compositionally biased region" description="Low complexity" evidence="1">
    <location>
        <begin position="287"/>
        <end position="296"/>
    </location>
</feature>
<evidence type="ECO:0000256" key="1">
    <source>
        <dbReference type="SAM" id="MobiDB-lite"/>
    </source>
</evidence>
<gene>
    <name evidence="3" type="ORF">MYF79_26030</name>
</gene>
<feature type="compositionally biased region" description="Polar residues" evidence="1">
    <location>
        <begin position="468"/>
        <end position="491"/>
    </location>
</feature>
<keyword evidence="2" id="KW-1133">Transmembrane helix</keyword>
<dbReference type="Proteomes" id="UP000830198">
    <property type="component" value="Chromosome"/>
</dbReference>
<keyword evidence="4" id="KW-1185">Reference proteome</keyword>
<feature type="compositionally biased region" description="Basic and acidic residues" evidence="1">
    <location>
        <begin position="276"/>
        <end position="286"/>
    </location>
</feature>
<evidence type="ECO:0000256" key="2">
    <source>
        <dbReference type="SAM" id="Phobius"/>
    </source>
</evidence>
<feature type="transmembrane region" description="Helical" evidence="2">
    <location>
        <begin position="421"/>
        <end position="444"/>
    </location>
</feature>
<keyword evidence="2" id="KW-0472">Membrane</keyword>
<evidence type="ECO:0000313" key="3">
    <source>
        <dbReference type="EMBL" id="UPK68418.1"/>
    </source>
</evidence>
<feature type="region of interest" description="Disordered" evidence="1">
    <location>
        <begin position="276"/>
        <end position="301"/>
    </location>
</feature>
<reference evidence="3 4" key="1">
    <citation type="submission" date="2022-04" db="EMBL/GenBank/DDBJ databases">
        <title>The arsenic-methylating capacity of Chitinophaga filiformis YT5 during chitin decomposition.</title>
        <authorList>
            <person name="Chen G."/>
            <person name="Liang Y."/>
        </authorList>
    </citation>
    <scope>NUCLEOTIDE SEQUENCE [LARGE SCALE GENOMIC DNA]</scope>
    <source>
        <strain evidence="3 4">YT5</strain>
    </source>
</reference>
<feature type="transmembrane region" description="Helical" evidence="2">
    <location>
        <begin position="216"/>
        <end position="240"/>
    </location>
</feature>
<dbReference type="RefSeq" id="WP_247810812.1">
    <property type="nucleotide sequence ID" value="NZ_CP095855.1"/>
</dbReference>
<dbReference type="EMBL" id="CP095855">
    <property type="protein sequence ID" value="UPK68418.1"/>
    <property type="molecule type" value="Genomic_DNA"/>
</dbReference>
<accession>A0ABY4HX87</accession>
<evidence type="ECO:0000313" key="4">
    <source>
        <dbReference type="Proteomes" id="UP000830198"/>
    </source>
</evidence>
<sequence length="498" mass="54974">MLNNVALDVCIGLIFIFLLYSLLATIVQEIIAQWLSLRPRMLMKALRNMLEDRTNGIAEAPENNTIFSYMASGIRRWWAAVSENWKHFKCPLNENGATKAFYKHPAIKYLSESSWNSKPAYIAPSSFANTLMLLLRGEDYDGLVPQMSKIKEALFDSGAIDANGRSYRFDDETLRYLQQLYRDAQGDADRFRALLEKWYNDTMDRVAGWYKRQTQFILFLIGIVIAVIFNADTITITSILSKDRTARENLVQLAINSQSRYDTLIQKVDAAKTAAAEKRAGSKKDPGAPAATGAPTDSVAQAKDSAGLVDAADVKKEKAAEAAPAPDTVIVKQTVALVDPQLKDAMQMTLSDIDKANYILGLGWNYKDTSKGVRAIIDSLDNRGFTKQQQEIIAQALLESKANREDCQPRKFLQFHPLQKGGLFTIFGWVLTALAVSLGAPFWFDLLNKVIRLRAAGPKPVAGADANNPATGLPSSGQPASTPSGTPTEQLKITDRKG</sequence>